<evidence type="ECO:0000256" key="2">
    <source>
        <dbReference type="PIRNR" id="PIRNR001365"/>
    </source>
</evidence>
<keyword evidence="4" id="KW-1185">Reference proteome</keyword>
<dbReference type="PANTHER" id="PTHR42849">
    <property type="entry name" value="N-ACETYLNEURAMINATE LYASE"/>
    <property type="match status" value="1"/>
</dbReference>
<dbReference type="PIRSF" id="PIRSF001365">
    <property type="entry name" value="DHDPS"/>
    <property type="match status" value="1"/>
</dbReference>
<evidence type="ECO:0000313" key="4">
    <source>
        <dbReference type="Proteomes" id="UP001055117"/>
    </source>
</evidence>
<dbReference type="SMART" id="SM01130">
    <property type="entry name" value="DHDPS"/>
    <property type="match status" value="1"/>
</dbReference>
<organism evidence="3 4">
    <name type="scientific">Methylobacterium cerastii</name>
    <dbReference type="NCBI Taxonomy" id="932741"/>
    <lineage>
        <taxon>Bacteria</taxon>
        <taxon>Pseudomonadati</taxon>
        <taxon>Pseudomonadota</taxon>
        <taxon>Alphaproteobacteria</taxon>
        <taxon>Hyphomicrobiales</taxon>
        <taxon>Methylobacteriaceae</taxon>
        <taxon>Methylobacterium</taxon>
    </lineage>
</organism>
<sequence>MTTLSAFPITPSDAKGQVDVTALRALLRPLVAAEVHSIGLLGSTGTYPFLSREERRRAVEVAVEEVAGRVPLLVGVGALRTDEAVQIAQDAKASGADLGLLAAVSYTPLTEDEVFEHFATVARESGLPLCIYDNPGTTHFRFSPALVGRLSRVSGVVAVKSPAPEPQAVAEHLRSLREAVPEGFLLGYSGDWNSVEALIAGGDTWYSVVAGLFPKIGMDIVRAVQTGEIAEARRLNASLEPLWELFKEFSSLRVIYALVDLLDLCRAVPPRPILPLNEMARRKVADTLNMLDLLRT</sequence>
<dbReference type="InterPro" id="IPR002220">
    <property type="entry name" value="DapA-like"/>
</dbReference>
<evidence type="ECO:0000256" key="1">
    <source>
        <dbReference type="ARBA" id="ARBA00023239"/>
    </source>
</evidence>
<dbReference type="PRINTS" id="PR00146">
    <property type="entry name" value="DHPICSNTHASE"/>
</dbReference>
<comment type="similarity">
    <text evidence="2">Belongs to the DapA family.</text>
</comment>
<proteinExistence type="inferred from homology"/>
<name>A0ABQ4QBU8_9HYPH</name>
<dbReference type="EMBL" id="BPQG01000005">
    <property type="protein sequence ID" value="GJD42566.1"/>
    <property type="molecule type" value="Genomic_DNA"/>
</dbReference>
<reference evidence="3 4" key="1">
    <citation type="journal article" date="2021" name="Front. Microbiol.">
        <title>Comprehensive Comparative Genomics and Phenotyping of Methylobacterium Species.</title>
        <authorList>
            <person name="Alessa O."/>
            <person name="Ogura Y."/>
            <person name="Fujitani Y."/>
            <person name="Takami H."/>
            <person name="Hayashi T."/>
            <person name="Sahin N."/>
            <person name="Tani A."/>
        </authorList>
    </citation>
    <scope>NUCLEOTIDE SEQUENCE [LARGE SCALE GENOMIC DNA]</scope>
    <source>
        <strain evidence="3 4">DSM 23679</strain>
    </source>
</reference>
<dbReference type="Pfam" id="PF00701">
    <property type="entry name" value="DHDPS"/>
    <property type="match status" value="1"/>
</dbReference>
<keyword evidence="1 2" id="KW-0456">Lyase</keyword>
<dbReference type="SUPFAM" id="SSF51569">
    <property type="entry name" value="Aldolase"/>
    <property type="match status" value="1"/>
</dbReference>
<dbReference type="Gene3D" id="3.20.20.70">
    <property type="entry name" value="Aldolase class I"/>
    <property type="match status" value="1"/>
</dbReference>
<dbReference type="PANTHER" id="PTHR42849:SF1">
    <property type="entry name" value="N-ACETYLNEURAMINATE LYASE"/>
    <property type="match status" value="1"/>
</dbReference>
<dbReference type="Proteomes" id="UP001055117">
    <property type="component" value="Unassembled WGS sequence"/>
</dbReference>
<comment type="caution">
    <text evidence="3">The sequence shown here is derived from an EMBL/GenBank/DDBJ whole genome shotgun (WGS) entry which is preliminary data.</text>
</comment>
<dbReference type="InterPro" id="IPR013785">
    <property type="entry name" value="Aldolase_TIM"/>
</dbReference>
<accession>A0ABQ4QBU8</accession>
<protein>
    <submittedName>
        <fullName evidence="3">4-hydroxy-tetrahydrodipicolinate synthase</fullName>
    </submittedName>
</protein>
<dbReference type="CDD" id="cd00408">
    <property type="entry name" value="DHDPS-like"/>
    <property type="match status" value="1"/>
</dbReference>
<gene>
    <name evidence="3" type="primary">dapA_1</name>
    <name evidence="3" type="ORF">AFCDBAGC_0404</name>
</gene>
<evidence type="ECO:0000313" key="3">
    <source>
        <dbReference type="EMBL" id="GJD42566.1"/>
    </source>
</evidence>